<dbReference type="Gene3D" id="3.30.70.270">
    <property type="match status" value="1"/>
</dbReference>
<dbReference type="PANTHER" id="PTHR37984:SF5">
    <property type="entry name" value="PROTEIN NYNRIN-LIKE"/>
    <property type="match status" value="1"/>
</dbReference>
<dbReference type="GO" id="GO:0004519">
    <property type="term" value="F:endonuclease activity"/>
    <property type="evidence" value="ECO:0007669"/>
    <property type="project" value="UniProtKB-KW"/>
</dbReference>
<evidence type="ECO:0000256" key="6">
    <source>
        <dbReference type="ARBA" id="ARBA00022801"/>
    </source>
</evidence>
<evidence type="ECO:0000256" key="7">
    <source>
        <dbReference type="ARBA" id="ARBA00022918"/>
    </source>
</evidence>
<feature type="region of interest" description="Disordered" evidence="8">
    <location>
        <begin position="218"/>
        <end position="244"/>
    </location>
</feature>
<accession>A0A438G650</accession>
<feature type="region of interest" description="Disordered" evidence="8">
    <location>
        <begin position="257"/>
        <end position="317"/>
    </location>
</feature>
<evidence type="ECO:0000256" key="4">
    <source>
        <dbReference type="ARBA" id="ARBA00022722"/>
    </source>
</evidence>
<keyword evidence="5" id="KW-0255">Endonuclease</keyword>
<keyword evidence="2" id="KW-0808">Transferase</keyword>
<evidence type="ECO:0000256" key="1">
    <source>
        <dbReference type="ARBA" id="ARBA00012493"/>
    </source>
</evidence>
<dbReference type="PROSITE" id="PS50994">
    <property type="entry name" value="INTEGRASE"/>
    <property type="match status" value="1"/>
</dbReference>
<dbReference type="CDD" id="cd00303">
    <property type="entry name" value="retropepsin_like"/>
    <property type="match status" value="1"/>
</dbReference>
<dbReference type="InterPro" id="IPR043502">
    <property type="entry name" value="DNA/RNA_pol_sf"/>
</dbReference>
<dbReference type="InterPro" id="IPR050951">
    <property type="entry name" value="Retrovirus_Pol_polyprotein"/>
</dbReference>
<feature type="domain" description="Integrase catalytic" evidence="9">
    <location>
        <begin position="1138"/>
        <end position="1245"/>
    </location>
</feature>
<dbReference type="InterPro" id="IPR036397">
    <property type="entry name" value="RNaseH_sf"/>
</dbReference>
<dbReference type="Pfam" id="PF17917">
    <property type="entry name" value="RT_RNaseH"/>
    <property type="match status" value="1"/>
</dbReference>
<dbReference type="InterPro" id="IPR001584">
    <property type="entry name" value="Integrase_cat-core"/>
</dbReference>
<evidence type="ECO:0000256" key="2">
    <source>
        <dbReference type="ARBA" id="ARBA00022679"/>
    </source>
</evidence>
<comment type="caution">
    <text evidence="10">The sequence shown here is derived from an EMBL/GenBank/DDBJ whole genome shotgun (WGS) entry which is preliminary data.</text>
</comment>
<dbReference type="InterPro" id="IPR041588">
    <property type="entry name" value="Integrase_H2C2"/>
</dbReference>
<dbReference type="GO" id="GO:0003964">
    <property type="term" value="F:RNA-directed DNA polymerase activity"/>
    <property type="evidence" value="ECO:0007669"/>
    <property type="project" value="UniProtKB-KW"/>
</dbReference>
<gene>
    <name evidence="10" type="primary">TY3B-I_653</name>
    <name evidence="10" type="ORF">CK203_063522</name>
</gene>
<reference evidence="10 11" key="1">
    <citation type="journal article" date="2018" name="PLoS Genet.">
        <title>Population sequencing reveals clonal diversity and ancestral inbreeding in the grapevine cultivar Chardonnay.</title>
        <authorList>
            <person name="Roach M.J."/>
            <person name="Johnson D.L."/>
            <person name="Bohlmann J."/>
            <person name="van Vuuren H.J."/>
            <person name="Jones S.J."/>
            <person name="Pretorius I.S."/>
            <person name="Schmidt S.A."/>
            <person name="Borneman A.R."/>
        </authorList>
    </citation>
    <scope>NUCLEOTIDE SEQUENCE [LARGE SCALE GENOMIC DNA]</scope>
    <source>
        <strain evidence="11">cv. Chardonnay</strain>
        <tissue evidence="10">Leaf</tissue>
    </source>
</reference>
<dbReference type="PANTHER" id="PTHR37984">
    <property type="entry name" value="PROTEIN CBG26694"/>
    <property type="match status" value="1"/>
</dbReference>
<evidence type="ECO:0000256" key="8">
    <source>
        <dbReference type="SAM" id="MobiDB-lite"/>
    </source>
</evidence>
<dbReference type="Pfam" id="PF00078">
    <property type="entry name" value="RVT_1"/>
    <property type="match status" value="1"/>
</dbReference>
<protein>
    <recommendedName>
        <fullName evidence="1">RNA-directed DNA polymerase</fullName>
        <ecNumber evidence="1">2.7.7.49</ecNumber>
    </recommendedName>
</protein>
<organism evidence="10 11">
    <name type="scientific">Vitis vinifera</name>
    <name type="common">Grape</name>
    <dbReference type="NCBI Taxonomy" id="29760"/>
    <lineage>
        <taxon>Eukaryota</taxon>
        <taxon>Viridiplantae</taxon>
        <taxon>Streptophyta</taxon>
        <taxon>Embryophyta</taxon>
        <taxon>Tracheophyta</taxon>
        <taxon>Spermatophyta</taxon>
        <taxon>Magnoliopsida</taxon>
        <taxon>eudicotyledons</taxon>
        <taxon>Gunneridae</taxon>
        <taxon>Pentapetalae</taxon>
        <taxon>rosids</taxon>
        <taxon>Vitales</taxon>
        <taxon>Vitaceae</taxon>
        <taxon>Viteae</taxon>
        <taxon>Vitis</taxon>
    </lineage>
</organism>
<dbReference type="InterPro" id="IPR043128">
    <property type="entry name" value="Rev_trsase/Diguanyl_cyclase"/>
</dbReference>
<dbReference type="Gene3D" id="3.30.420.10">
    <property type="entry name" value="Ribonuclease H-like superfamily/Ribonuclease H"/>
    <property type="match status" value="1"/>
</dbReference>
<sequence>MESENPYSHIKEFEEVCNTFREGGASIDLMRLKLFPFTLKDKAKIWLNSLRPRSIRNWVDLQAEYMEAINACPHHGFDTWLLVSYFYDGMSSSMKQILETMCGGDFMSKNPEEAMDFLSYVAEVSRGWDEPNSREKGKFPSQQTQNPKAGMYMLSEDVDMKAKVATLARRLEELELKKCMKSKPFPIPKSMLCHAPFANHAQQQCIYGNTYNSSWRNHPNFSWKPRPPPYQPQGQTQAPQQPSSVEQAIVNLAYQPKHSDEKGKFPSQPSQNPKGVHEVETQDELRSKRPLIKEGKNQEEQSGKKSASKSSIEEEPRIVIKEDMMKKHMPPPFPQALHGKKEIKNSSEILEVETSEVKRGLQVTKNAFLTEQVSAIIQRGLKPTTMTLSLADRSVKIPRGVIEDVLVQVDKFYYPVDFVVLDTDSTVKEENYVPIILGRPFLATSNAIVNCRNGVMQLTFGNMTLELNIFHLCKRHLYPEEEEGFEEVCLINTLVEEHCDKSLEESLNENLEVLEDGFPEPSDVLAIMSPWRRREEILPLFNQEDSQGVAVEDPPKLILKPLPVDLKYAYLEDDEKCPVVVSSTLTSDQEDSLLGVLRKCKKAIGWQISDLKGISPLVHPPYLYGGRCKTSEATPKETESSHARGDSLWVSPTQVVPKKSGITVIQNEKGEEVSTRPTSGWRVCIDYRRLNSVTRKDHFPLPFMDQVLERVSGHPFYCFLDGYSGYFQIEIDLEDQEKTTFTCPFGTFAYRRMPFGLCNAPATFQRCMLSIFSDMVERIMEVFMDDITVYGSSYEECLMHLEAVLHRCIEKDLVLNWEKCHFMVQKGIVLGHIISKNGIEDAKFVWDEKCQRSFEELKQFLTTAPIVRAPNWKLPFEAQKNYTTTEKELLAVVFALDKFRAYLVGSSIVVFTDHSALKYLLTKQDAKARLIRWILLLQEFNLQIRDKKGVENVVADHLSRLVIAHDSHGLPINDDFPEESLMSVDVAPWYSHIANFLVTGEVPSEWSAQDKRHFLAKIHAYYWEEPFLFKYCADQIIRKCVPEQEQSGILSHCHDSACGGHFASQKTAMKVIQSGFWWPSLFKDAHSMCKGCDRCQRLGKLTRRNMMPLNPILIVDIFDVWGIDFMGPFPMSFGHSYILVGVDYVSKFGVPKAIISDGGTHFCNKPFETLLAKYGVKHKVATPYHPQTSGQVELANREIKNILMKVVNVNRKDWSIKLLDSLWAYRTAYKTILGMSPYRLVYGKACHLPVGLSIKHGKLKSRWTGPFIIHEVHPNGVVEVFNPTGNQTFKVNGHRLKPFIEPYSTDKEEINLLEPPQL</sequence>
<keyword evidence="4" id="KW-0540">Nuclease</keyword>
<evidence type="ECO:0000313" key="10">
    <source>
        <dbReference type="EMBL" id="RVW67654.1"/>
    </source>
</evidence>
<dbReference type="Gene3D" id="3.10.10.10">
    <property type="entry name" value="HIV Type 1 Reverse Transcriptase, subunit A, domain 1"/>
    <property type="match status" value="1"/>
</dbReference>
<dbReference type="GO" id="GO:0016787">
    <property type="term" value="F:hydrolase activity"/>
    <property type="evidence" value="ECO:0007669"/>
    <property type="project" value="UniProtKB-KW"/>
</dbReference>
<keyword evidence="3" id="KW-0548">Nucleotidyltransferase</keyword>
<dbReference type="InterPro" id="IPR000477">
    <property type="entry name" value="RT_dom"/>
</dbReference>
<evidence type="ECO:0000259" key="9">
    <source>
        <dbReference type="PROSITE" id="PS50994"/>
    </source>
</evidence>
<dbReference type="Proteomes" id="UP000288805">
    <property type="component" value="Unassembled WGS sequence"/>
</dbReference>
<dbReference type="InterPro" id="IPR021109">
    <property type="entry name" value="Peptidase_aspartic_dom_sf"/>
</dbReference>
<dbReference type="Gene3D" id="1.10.340.70">
    <property type="match status" value="1"/>
</dbReference>
<keyword evidence="6" id="KW-0378">Hydrolase</keyword>
<evidence type="ECO:0000313" key="11">
    <source>
        <dbReference type="Proteomes" id="UP000288805"/>
    </source>
</evidence>
<dbReference type="InterPro" id="IPR012337">
    <property type="entry name" value="RNaseH-like_sf"/>
</dbReference>
<dbReference type="SUPFAM" id="SSF53098">
    <property type="entry name" value="Ribonuclease H-like"/>
    <property type="match status" value="1"/>
</dbReference>
<proteinExistence type="predicted"/>
<dbReference type="EMBL" id="QGNW01000572">
    <property type="protein sequence ID" value="RVW67654.1"/>
    <property type="molecule type" value="Genomic_DNA"/>
</dbReference>
<dbReference type="InterPro" id="IPR041373">
    <property type="entry name" value="RT_RNaseH"/>
</dbReference>
<dbReference type="CDD" id="cd09274">
    <property type="entry name" value="RNase_HI_RT_Ty3"/>
    <property type="match status" value="1"/>
</dbReference>
<dbReference type="Pfam" id="PF17921">
    <property type="entry name" value="Integrase_H2C2"/>
    <property type="match status" value="1"/>
</dbReference>
<dbReference type="SUPFAM" id="SSF56672">
    <property type="entry name" value="DNA/RNA polymerases"/>
    <property type="match status" value="1"/>
</dbReference>
<evidence type="ECO:0000256" key="5">
    <source>
        <dbReference type="ARBA" id="ARBA00022759"/>
    </source>
</evidence>
<name>A0A438G650_VITVI</name>
<feature type="compositionally biased region" description="Basic and acidic residues" evidence="8">
    <location>
        <begin position="275"/>
        <end position="303"/>
    </location>
</feature>
<dbReference type="GO" id="GO:0003676">
    <property type="term" value="F:nucleic acid binding"/>
    <property type="evidence" value="ECO:0007669"/>
    <property type="project" value="InterPro"/>
</dbReference>
<dbReference type="CDD" id="cd01647">
    <property type="entry name" value="RT_LTR"/>
    <property type="match status" value="1"/>
</dbReference>
<dbReference type="Gene3D" id="2.40.70.10">
    <property type="entry name" value="Acid Proteases"/>
    <property type="match status" value="1"/>
</dbReference>
<dbReference type="GO" id="GO:0015074">
    <property type="term" value="P:DNA integration"/>
    <property type="evidence" value="ECO:0007669"/>
    <property type="project" value="InterPro"/>
</dbReference>
<feature type="compositionally biased region" description="Low complexity" evidence="8">
    <location>
        <begin position="232"/>
        <end position="242"/>
    </location>
</feature>
<dbReference type="EC" id="2.7.7.49" evidence="1"/>
<evidence type="ECO:0000256" key="3">
    <source>
        <dbReference type="ARBA" id="ARBA00022695"/>
    </source>
</evidence>
<keyword evidence="7" id="KW-0695">RNA-directed DNA polymerase</keyword>